<dbReference type="EMBL" id="BPLR01006352">
    <property type="protein sequence ID" value="GIY09270.1"/>
    <property type="molecule type" value="Genomic_DNA"/>
</dbReference>
<reference evidence="1 2" key="1">
    <citation type="submission" date="2021-06" db="EMBL/GenBank/DDBJ databases">
        <title>Caerostris extrusa draft genome.</title>
        <authorList>
            <person name="Kono N."/>
            <person name="Arakawa K."/>
        </authorList>
    </citation>
    <scope>NUCLEOTIDE SEQUENCE [LARGE SCALE GENOMIC DNA]</scope>
</reference>
<gene>
    <name evidence="1" type="ORF">CEXT_140961</name>
</gene>
<evidence type="ECO:0000313" key="1">
    <source>
        <dbReference type="EMBL" id="GIY09270.1"/>
    </source>
</evidence>
<name>A0AAV4QIK8_CAEEX</name>
<keyword evidence="2" id="KW-1185">Reference proteome</keyword>
<dbReference type="AlphaFoldDB" id="A0AAV4QIK8"/>
<dbReference type="Proteomes" id="UP001054945">
    <property type="component" value="Unassembled WGS sequence"/>
</dbReference>
<comment type="caution">
    <text evidence="1">The sequence shown here is derived from an EMBL/GenBank/DDBJ whole genome shotgun (WGS) entry which is preliminary data.</text>
</comment>
<evidence type="ECO:0000313" key="2">
    <source>
        <dbReference type="Proteomes" id="UP001054945"/>
    </source>
</evidence>
<accession>A0AAV4QIK8</accession>
<protein>
    <submittedName>
        <fullName evidence="1">Uncharacterized protein</fullName>
    </submittedName>
</protein>
<organism evidence="1 2">
    <name type="scientific">Caerostris extrusa</name>
    <name type="common">Bark spider</name>
    <name type="synonym">Caerostris bankana</name>
    <dbReference type="NCBI Taxonomy" id="172846"/>
    <lineage>
        <taxon>Eukaryota</taxon>
        <taxon>Metazoa</taxon>
        <taxon>Ecdysozoa</taxon>
        <taxon>Arthropoda</taxon>
        <taxon>Chelicerata</taxon>
        <taxon>Arachnida</taxon>
        <taxon>Araneae</taxon>
        <taxon>Araneomorphae</taxon>
        <taxon>Entelegynae</taxon>
        <taxon>Araneoidea</taxon>
        <taxon>Araneidae</taxon>
        <taxon>Caerostris</taxon>
    </lineage>
</organism>
<sequence>MVNARISFRFARISPPPEFYGLMNGERNLKEVNYDEYHLAIINLRAIKVIKGKTSADGKTLDQVWAELSGIKNLPENSG</sequence>
<proteinExistence type="predicted"/>